<comment type="caution">
    <text evidence="2">The sequence shown here is derived from an EMBL/GenBank/DDBJ whole genome shotgun (WGS) entry which is preliminary data.</text>
</comment>
<evidence type="ECO:0000313" key="2">
    <source>
        <dbReference type="EMBL" id="TBO34246.1"/>
    </source>
</evidence>
<protein>
    <submittedName>
        <fullName evidence="2">Type VI secretion system baseplate subunit TssE</fullName>
    </submittedName>
</protein>
<keyword evidence="3" id="KW-1185">Reference proteome</keyword>
<sequence>MSMALFSLNLMEKLLGDAQGEVVHTSVERLKDSVAGDVERLLNSRCGLQPEALDGMPQCQQSVLSYGLKDFVAFSLSSEHDRQALCQDIQRSLALHEPRLRQVQVVVSRTDGSTQRLHFGIRALLVAHEAMEPVSFDAVLSPLTQRYQVQRPLGG</sequence>
<evidence type="ECO:0000259" key="1">
    <source>
        <dbReference type="Pfam" id="PF04965"/>
    </source>
</evidence>
<dbReference type="InterPro" id="IPR017737">
    <property type="entry name" value="TssE1-like"/>
</dbReference>
<dbReference type="InterPro" id="IPR007048">
    <property type="entry name" value="IraD/Gp25-like"/>
</dbReference>
<organism evidence="2 3">
    <name type="scientific">Aquabacterium lacunae</name>
    <dbReference type="NCBI Taxonomy" id="2528630"/>
    <lineage>
        <taxon>Bacteria</taxon>
        <taxon>Pseudomonadati</taxon>
        <taxon>Pseudomonadota</taxon>
        <taxon>Betaproteobacteria</taxon>
        <taxon>Burkholderiales</taxon>
        <taxon>Aquabacterium</taxon>
    </lineage>
</organism>
<dbReference type="AlphaFoldDB" id="A0A4V2JG06"/>
<dbReference type="Gene3D" id="3.10.450.40">
    <property type="match status" value="1"/>
</dbReference>
<dbReference type="PANTHER" id="PTHR38595">
    <property type="entry name" value="CYTOPLASMIC PROTEIN-RELATED"/>
    <property type="match status" value="1"/>
</dbReference>
<name>A0A4V2JG06_9BURK</name>
<gene>
    <name evidence="2" type="primary">tssE</name>
    <name evidence="2" type="ORF">EYS42_02105</name>
</gene>
<dbReference type="NCBIfam" id="TIGR03357">
    <property type="entry name" value="VI_zyme"/>
    <property type="match status" value="1"/>
</dbReference>
<reference evidence="2 3" key="1">
    <citation type="submission" date="2019-02" db="EMBL/GenBank/DDBJ databases">
        <title>Aquabacterium sp. strain KMB7.</title>
        <authorList>
            <person name="Chen W.-M."/>
        </authorList>
    </citation>
    <scope>NUCLEOTIDE SEQUENCE [LARGE SCALE GENOMIC DNA]</scope>
    <source>
        <strain evidence="2 3">KMB7</strain>
    </source>
</reference>
<evidence type="ECO:0000313" key="3">
    <source>
        <dbReference type="Proteomes" id="UP000292120"/>
    </source>
</evidence>
<dbReference type="InterPro" id="IPR053176">
    <property type="entry name" value="T6SS_TssE1-like"/>
</dbReference>
<feature type="domain" description="IraD/Gp25-like" evidence="1">
    <location>
        <begin position="29"/>
        <end position="128"/>
    </location>
</feature>
<dbReference type="OrthoDB" id="119583at2"/>
<dbReference type="PANTHER" id="PTHR38595:SF1">
    <property type="entry name" value="TYPE VI SECRETION SYSTEM COMPONENT TSSE1"/>
    <property type="match status" value="1"/>
</dbReference>
<dbReference type="Pfam" id="PF04965">
    <property type="entry name" value="GPW_gp25"/>
    <property type="match status" value="1"/>
</dbReference>
<dbReference type="Proteomes" id="UP000292120">
    <property type="component" value="Unassembled WGS sequence"/>
</dbReference>
<dbReference type="EMBL" id="SIXI01000001">
    <property type="protein sequence ID" value="TBO34246.1"/>
    <property type="molecule type" value="Genomic_DNA"/>
</dbReference>
<dbReference type="SUPFAM" id="SSF160719">
    <property type="entry name" value="gpW/gp25-like"/>
    <property type="match status" value="1"/>
</dbReference>
<proteinExistence type="predicted"/>
<accession>A0A4V2JG06</accession>